<organism evidence="1 2">
    <name type="scientific">Blastomyces gilchristii (strain SLH14081)</name>
    <name type="common">Blastomyces dermatitidis</name>
    <dbReference type="NCBI Taxonomy" id="559298"/>
    <lineage>
        <taxon>Eukaryota</taxon>
        <taxon>Fungi</taxon>
        <taxon>Dikarya</taxon>
        <taxon>Ascomycota</taxon>
        <taxon>Pezizomycotina</taxon>
        <taxon>Eurotiomycetes</taxon>
        <taxon>Eurotiomycetidae</taxon>
        <taxon>Onygenales</taxon>
        <taxon>Ajellomycetaceae</taxon>
        <taxon>Blastomyces</taxon>
    </lineage>
</organism>
<protein>
    <submittedName>
        <fullName evidence="1">Uncharacterized protein</fullName>
    </submittedName>
</protein>
<dbReference type="VEuPathDB" id="FungiDB:BDBG_16686"/>
<dbReference type="AlphaFoldDB" id="A0A179UI74"/>
<dbReference type="GeneID" id="42528720"/>
<evidence type="ECO:0000313" key="2">
    <source>
        <dbReference type="Proteomes" id="UP000002038"/>
    </source>
</evidence>
<dbReference type="EMBL" id="GG657451">
    <property type="protein sequence ID" value="OAT06731.1"/>
    <property type="molecule type" value="Genomic_DNA"/>
</dbReference>
<proteinExistence type="predicted"/>
<dbReference type="KEGG" id="bgh:BDBG_16686"/>
<sequence>MTLTSLSVLRSEFSHPAYCKSRFSVFIFQLIHFMSFRDITVIWDPEFINASHACRAAALQCSLFSQASIFIEKVTDSDVSFKALKKAVTDSVHDSSNFYFDLFRQFV</sequence>
<dbReference type="Proteomes" id="UP000002038">
    <property type="component" value="Unassembled WGS sequence"/>
</dbReference>
<gene>
    <name evidence="1" type="ORF">BDBG_16686</name>
</gene>
<keyword evidence="2" id="KW-1185">Reference proteome</keyword>
<dbReference type="RefSeq" id="XP_031577377.1">
    <property type="nucleotide sequence ID" value="XM_031724580.1"/>
</dbReference>
<evidence type="ECO:0000313" key="1">
    <source>
        <dbReference type="EMBL" id="OAT06731.1"/>
    </source>
</evidence>
<name>A0A179UI74_BLAGS</name>
<reference evidence="2" key="1">
    <citation type="journal article" date="2015" name="PLoS Genet.">
        <title>The dynamic genome and transcriptome of the human fungal pathogen Blastomyces and close relative Emmonsia.</title>
        <authorList>
            <person name="Munoz J.F."/>
            <person name="Gauthier G.M."/>
            <person name="Desjardins C.A."/>
            <person name="Gallo J.E."/>
            <person name="Holder J."/>
            <person name="Sullivan T.D."/>
            <person name="Marty A.J."/>
            <person name="Carmen J.C."/>
            <person name="Chen Z."/>
            <person name="Ding L."/>
            <person name="Gujja S."/>
            <person name="Magrini V."/>
            <person name="Misas E."/>
            <person name="Mitreva M."/>
            <person name="Priest M."/>
            <person name="Saif S."/>
            <person name="Whiston E.A."/>
            <person name="Young S."/>
            <person name="Zeng Q."/>
            <person name="Goldman W.E."/>
            <person name="Mardis E.R."/>
            <person name="Taylor J.W."/>
            <person name="McEwen J.G."/>
            <person name="Clay O.K."/>
            <person name="Klein B.S."/>
            <person name="Cuomo C.A."/>
        </authorList>
    </citation>
    <scope>NUCLEOTIDE SEQUENCE [LARGE SCALE GENOMIC DNA]</scope>
    <source>
        <strain evidence="2">SLH14081</strain>
    </source>
</reference>
<accession>A0A179UI74</accession>